<evidence type="ECO:0000256" key="3">
    <source>
        <dbReference type="ARBA" id="ARBA00022692"/>
    </source>
</evidence>
<feature type="transmembrane region" description="Helical" evidence="6">
    <location>
        <begin position="221"/>
        <end position="251"/>
    </location>
</feature>
<keyword evidence="3 6" id="KW-0812">Transmembrane</keyword>
<protein>
    <submittedName>
        <fullName evidence="7">AI-2E family transporter</fullName>
    </submittedName>
</protein>
<evidence type="ECO:0000256" key="6">
    <source>
        <dbReference type="SAM" id="Phobius"/>
    </source>
</evidence>
<comment type="similarity">
    <text evidence="2">Belongs to the autoinducer-2 exporter (AI-2E) (TC 2.A.86) family.</text>
</comment>
<reference evidence="8" key="1">
    <citation type="submission" date="2023-07" db="EMBL/GenBank/DDBJ databases">
        <title>Draft genome sequence of Agarivorans aestuarii strain ZMCS4, a CAZymes producing bacteria isolated from the marine brown algae Clodostephus spongiosus.</title>
        <authorList>
            <person name="Lorente B."/>
            <person name="Cabral C."/>
            <person name="Frias J."/>
            <person name="Faria J."/>
            <person name="Toubarro D."/>
        </authorList>
    </citation>
    <scope>NUCLEOTIDE SEQUENCE [LARGE SCALE GENOMIC DNA]</scope>
    <source>
        <strain evidence="8">ZMCS4</strain>
    </source>
</reference>
<accession>A0ABU7G6P3</accession>
<dbReference type="Proteomes" id="UP001310248">
    <property type="component" value="Unassembled WGS sequence"/>
</dbReference>
<dbReference type="RefSeq" id="WP_221076486.1">
    <property type="nucleotide sequence ID" value="NZ_AP023033.1"/>
</dbReference>
<reference evidence="7 8" key="2">
    <citation type="submission" date="2023-12" db="EMBL/GenBank/DDBJ databases">
        <authorList>
            <consortium name="Cladostephus spongiosus"/>
            <person name="Lorente B."/>
            <person name="Cabral C."/>
            <person name="Frias J."/>
            <person name="Faria J."/>
            <person name="Toubarro D."/>
        </authorList>
    </citation>
    <scope>NUCLEOTIDE SEQUENCE [LARGE SCALE GENOMIC DNA]</scope>
    <source>
        <strain evidence="7 8">ZMCS4</strain>
    </source>
</reference>
<dbReference type="InterPro" id="IPR002549">
    <property type="entry name" value="AI-2E-like"/>
</dbReference>
<feature type="transmembrane region" description="Helical" evidence="6">
    <location>
        <begin position="194"/>
        <end position="215"/>
    </location>
</feature>
<comment type="caution">
    <text evidence="7">The sequence shown here is derived from an EMBL/GenBank/DDBJ whole genome shotgun (WGS) entry which is preliminary data.</text>
</comment>
<evidence type="ECO:0000256" key="2">
    <source>
        <dbReference type="ARBA" id="ARBA00009773"/>
    </source>
</evidence>
<keyword evidence="5 6" id="KW-0472">Membrane</keyword>
<dbReference type="PANTHER" id="PTHR21716">
    <property type="entry name" value="TRANSMEMBRANE PROTEIN"/>
    <property type="match status" value="1"/>
</dbReference>
<evidence type="ECO:0000313" key="7">
    <source>
        <dbReference type="EMBL" id="MEE1674906.1"/>
    </source>
</evidence>
<keyword evidence="8" id="KW-1185">Reference proteome</keyword>
<evidence type="ECO:0000313" key="8">
    <source>
        <dbReference type="Proteomes" id="UP001310248"/>
    </source>
</evidence>
<feature type="transmembrane region" description="Helical" evidence="6">
    <location>
        <begin position="36"/>
        <end position="52"/>
    </location>
</feature>
<comment type="subcellular location">
    <subcellularLocation>
        <location evidence="1">Membrane</location>
        <topology evidence="1">Multi-pass membrane protein</topology>
    </subcellularLocation>
</comment>
<evidence type="ECO:0000256" key="4">
    <source>
        <dbReference type="ARBA" id="ARBA00022989"/>
    </source>
</evidence>
<dbReference type="PANTHER" id="PTHR21716:SF64">
    <property type="entry name" value="AI-2 TRANSPORT PROTEIN TQSA"/>
    <property type="match status" value="1"/>
</dbReference>
<keyword evidence="4 6" id="KW-1133">Transmembrane helix</keyword>
<proteinExistence type="inferred from homology"/>
<evidence type="ECO:0000256" key="5">
    <source>
        <dbReference type="ARBA" id="ARBA00023136"/>
    </source>
</evidence>
<dbReference type="NCBIfam" id="NF008930">
    <property type="entry name" value="PRK12287.1"/>
    <property type="match status" value="1"/>
</dbReference>
<sequence length="351" mass="37886">MNQPTSMRHGLVTAAALVVLLAGLKAATPVLIPFLMSMFIAIIASPIVNFLTRLRIPRVLSVFLVLMLIVCLIILLAGVVGSSISDFRASIPIYREQLLVQLAGLTEFAARFDIELSMSVVTDYFDPGIILGLFANTLTGLSGAAANIFIILLVTIFMLLEADTMPQRMHDAIHNPGVRMSQVNKFLKAVNSYIAVKTLISLFTAIPITIVLTLLDLDYAILWGILAFLLNYIPNVGSLIAAIPPVLLALLQLGPSQALAVAGLYVSVNLVMGNVVEPRIMGKGLGLSSLVVVLSLIFWGWLFGSVGMLLSVPLTMIIKIGLESSNSGHWFSRILSHPDELKKKSEPVDEA</sequence>
<feature type="transmembrane region" description="Helical" evidence="6">
    <location>
        <begin position="59"/>
        <end position="80"/>
    </location>
</feature>
<dbReference type="Pfam" id="PF01594">
    <property type="entry name" value="AI-2E_transport"/>
    <property type="match status" value="1"/>
</dbReference>
<feature type="transmembrane region" description="Helical" evidence="6">
    <location>
        <begin position="129"/>
        <end position="160"/>
    </location>
</feature>
<gene>
    <name evidence="7" type="ORF">SNR37_000226</name>
</gene>
<feature type="transmembrane region" description="Helical" evidence="6">
    <location>
        <begin position="296"/>
        <end position="318"/>
    </location>
</feature>
<dbReference type="EMBL" id="JAYDYW010000010">
    <property type="protein sequence ID" value="MEE1674906.1"/>
    <property type="molecule type" value="Genomic_DNA"/>
</dbReference>
<organism evidence="7 8">
    <name type="scientific">Agarivorans aestuarii</name>
    <dbReference type="NCBI Taxonomy" id="1563703"/>
    <lineage>
        <taxon>Bacteria</taxon>
        <taxon>Pseudomonadati</taxon>
        <taxon>Pseudomonadota</taxon>
        <taxon>Gammaproteobacteria</taxon>
        <taxon>Alteromonadales</taxon>
        <taxon>Alteromonadaceae</taxon>
        <taxon>Agarivorans</taxon>
    </lineage>
</organism>
<name>A0ABU7G6P3_9ALTE</name>
<evidence type="ECO:0000256" key="1">
    <source>
        <dbReference type="ARBA" id="ARBA00004141"/>
    </source>
</evidence>